<protein>
    <submittedName>
        <fullName evidence="1">Uncharacterized protein</fullName>
    </submittedName>
</protein>
<evidence type="ECO:0000313" key="1">
    <source>
        <dbReference type="EMBL" id="SBR71091.1"/>
    </source>
</evidence>
<gene>
    <name evidence="1" type="primary">Nfu_g_1_012390</name>
</gene>
<dbReference type="EMBL" id="HAEG01004224">
    <property type="protein sequence ID" value="SBR71091.1"/>
    <property type="molecule type" value="Transcribed_RNA"/>
</dbReference>
<sequence>RRPGILQFCVTGGRVSELQLIVISLIRGPGDL</sequence>
<accession>A0A1A8NQ23</accession>
<name>A0A1A8NQ23_9TELE</name>
<organism evidence="1">
    <name type="scientific">Nothobranchius pienaari</name>
    <dbReference type="NCBI Taxonomy" id="704102"/>
    <lineage>
        <taxon>Eukaryota</taxon>
        <taxon>Metazoa</taxon>
        <taxon>Chordata</taxon>
        <taxon>Craniata</taxon>
        <taxon>Vertebrata</taxon>
        <taxon>Euteleostomi</taxon>
        <taxon>Actinopterygii</taxon>
        <taxon>Neopterygii</taxon>
        <taxon>Teleostei</taxon>
        <taxon>Neoteleostei</taxon>
        <taxon>Acanthomorphata</taxon>
        <taxon>Ovalentaria</taxon>
        <taxon>Atherinomorphae</taxon>
        <taxon>Cyprinodontiformes</taxon>
        <taxon>Nothobranchiidae</taxon>
        <taxon>Nothobranchius</taxon>
    </lineage>
</organism>
<feature type="non-terminal residue" evidence="1">
    <location>
        <position position="32"/>
    </location>
</feature>
<dbReference type="AlphaFoldDB" id="A0A1A8NQ23"/>
<reference evidence="1" key="2">
    <citation type="submission" date="2016-06" db="EMBL/GenBank/DDBJ databases">
        <title>The genome of a short-lived fish provides insights into sex chromosome evolution and the genetic control of aging.</title>
        <authorList>
            <person name="Reichwald K."/>
            <person name="Felder M."/>
            <person name="Petzold A."/>
            <person name="Koch P."/>
            <person name="Groth M."/>
            <person name="Platzer M."/>
        </authorList>
    </citation>
    <scope>NUCLEOTIDE SEQUENCE</scope>
    <source>
        <tissue evidence="1">Brain</tissue>
    </source>
</reference>
<proteinExistence type="predicted"/>
<feature type="non-terminal residue" evidence="1">
    <location>
        <position position="1"/>
    </location>
</feature>
<reference evidence="1" key="1">
    <citation type="submission" date="2016-05" db="EMBL/GenBank/DDBJ databases">
        <authorList>
            <person name="Lavstsen T."/>
            <person name="Jespersen J.S."/>
        </authorList>
    </citation>
    <scope>NUCLEOTIDE SEQUENCE</scope>
    <source>
        <tissue evidence="1">Brain</tissue>
    </source>
</reference>